<evidence type="ECO:0000313" key="2">
    <source>
        <dbReference type="Proteomes" id="UP000024635"/>
    </source>
</evidence>
<evidence type="ECO:0000313" key="1">
    <source>
        <dbReference type="EMBL" id="EYB95692.1"/>
    </source>
</evidence>
<dbReference type="Proteomes" id="UP000024635">
    <property type="component" value="Unassembled WGS sequence"/>
</dbReference>
<organism evidence="1 2">
    <name type="scientific">Ancylostoma ceylanicum</name>
    <dbReference type="NCBI Taxonomy" id="53326"/>
    <lineage>
        <taxon>Eukaryota</taxon>
        <taxon>Metazoa</taxon>
        <taxon>Ecdysozoa</taxon>
        <taxon>Nematoda</taxon>
        <taxon>Chromadorea</taxon>
        <taxon>Rhabditida</taxon>
        <taxon>Rhabditina</taxon>
        <taxon>Rhabditomorpha</taxon>
        <taxon>Strongyloidea</taxon>
        <taxon>Ancylostomatidae</taxon>
        <taxon>Ancylostomatinae</taxon>
        <taxon>Ancylostoma</taxon>
    </lineage>
</organism>
<reference evidence="2" key="1">
    <citation type="journal article" date="2015" name="Nat. Genet.">
        <title>The genome and transcriptome of the zoonotic hookworm Ancylostoma ceylanicum identify infection-specific gene families.</title>
        <authorList>
            <person name="Schwarz E.M."/>
            <person name="Hu Y."/>
            <person name="Antoshechkin I."/>
            <person name="Miller M.M."/>
            <person name="Sternberg P.W."/>
            <person name="Aroian R.V."/>
        </authorList>
    </citation>
    <scope>NUCLEOTIDE SEQUENCE</scope>
    <source>
        <strain evidence="2">HY135</strain>
    </source>
</reference>
<dbReference type="EMBL" id="JARK01001493">
    <property type="protein sequence ID" value="EYB95692.1"/>
    <property type="molecule type" value="Genomic_DNA"/>
</dbReference>
<protein>
    <submittedName>
        <fullName evidence="1">Uncharacterized protein</fullName>
    </submittedName>
</protein>
<keyword evidence="2" id="KW-1185">Reference proteome</keyword>
<name>A0A016SZ17_9BILA</name>
<sequence length="69" mass="8006">MSSSEFNETSFVKEAVKEILEDPSPVRVFQFNFFSFHLVMAPSRKYGCNFRDLEEGNGKKRYELACLFG</sequence>
<gene>
    <name evidence="1" type="primary">Acey_s0157.g3220</name>
    <name evidence="1" type="ORF">Y032_0157g3220</name>
</gene>
<dbReference type="AlphaFoldDB" id="A0A016SZ17"/>
<proteinExistence type="predicted"/>
<comment type="caution">
    <text evidence="1">The sequence shown here is derived from an EMBL/GenBank/DDBJ whole genome shotgun (WGS) entry which is preliminary data.</text>
</comment>
<accession>A0A016SZ17</accession>